<dbReference type="AlphaFoldDB" id="A0AAU3HRR3"/>
<evidence type="ECO:0000313" key="2">
    <source>
        <dbReference type="EMBL" id="WTZ07083.1"/>
    </source>
</evidence>
<sequence length="151" mass="15808">MRGESETFAAEVFEPFARTDQRRVGDVLYEGRAARIHVLCNGRAASGGLVPAAREQFATVILARVGVNTWQQLAPIAGPASKNSTLPGAVHVIQDGTAHQTQLLLLTDAADWLTAMAAGERRSSATAVRRATASTTPCGPSPPATADSTVK</sequence>
<evidence type="ECO:0000256" key="1">
    <source>
        <dbReference type="SAM" id="MobiDB-lite"/>
    </source>
</evidence>
<feature type="compositionally biased region" description="Low complexity" evidence="1">
    <location>
        <begin position="123"/>
        <end position="136"/>
    </location>
</feature>
<dbReference type="EMBL" id="CP109546">
    <property type="protein sequence ID" value="WTZ07083.1"/>
    <property type="molecule type" value="Genomic_DNA"/>
</dbReference>
<organism evidence="2">
    <name type="scientific">Streptomyces sp. NBC_01393</name>
    <dbReference type="NCBI Taxonomy" id="2903851"/>
    <lineage>
        <taxon>Bacteria</taxon>
        <taxon>Bacillati</taxon>
        <taxon>Actinomycetota</taxon>
        <taxon>Actinomycetes</taxon>
        <taxon>Kitasatosporales</taxon>
        <taxon>Streptomycetaceae</taxon>
        <taxon>Streptomyces</taxon>
    </lineage>
</organism>
<name>A0AAU3HRR3_9ACTN</name>
<proteinExistence type="predicted"/>
<feature type="region of interest" description="Disordered" evidence="1">
    <location>
        <begin position="123"/>
        <end position="151"/>
    </location>
</feature>
<gene>
    <name evidence="2" type="ORF">OG699_03175</name>
</gene>
<accession>A0AAU3HRR3</accession>
<reference evidence="2" key="1">
    <citation type="submission" date="2022-10" db="EMBL/GenBank/DDBJ databases">
        <title>The complete genomes of actinobacterial strains from the NBC collection.</title>
        <authorList>
            <person name="Joergensen T.S."/>
            <person name="Alvarez Arevalo M."/>
            <person name="Sterndorff E.B."/>
            <person name="Faurdal D."/>
            <person name="Vuksanovic O."/>
            <person name="Mourched A.-S."/>
            <person name="Charusanti P."/>
            <person name="Shaw S."/>
            <person name="Blin K."/>
            <person name="Weber T."/>
        </authorList>
    </citation>
    <scope>NUCLEOTIDE SEQUENCE</scope>
    <source>
        <strain evidence="2">NBC_01393</strain>
    </source>
</reference>
<protein>
    <submittedName>
        <fullName evidence="2">Uncharacterized protein</fullName>
    </submittedName>
</protein>